<feature type="chain" id="PRO_5029756282" evidence="1">
    <location>
        <begin position="24"/>
        <end position="100"/>
    </location>
</feature>
<gene>
    <name evidence="2" type="ORF">DGYR_LOCUS4053</name>
</gene>
<accession>A0A7I8VG72</accession>
<reference evidence="2 3" key="1">
    <citation type="submission" date="2020-08" db="EMBL/GenBank/DDBJ databases">
        <authorList>
            <person name="Hejnol A."/>
        </authorList>
    </citation>
    <scope>NUCLEOTIDE SEQUENCE [LARGE SCALE GENOMIC DNA]</scope>
</reference>
<dbReference type="AlphaFoldDB" id="A0A7I8VG72"/>
<proteinExistence type="predicted"/>
<dbReference type="Proteomes" id="UP000549394">
    <property type="component" value="Unassembled WGS sequence"/>
</dbReference>
<organism evidence="2 3">
    <name type="scientific">Dimorphilus gyrociliatus</name>
    <dbReference type="NCBI Taxonomy" id="2664684"/>
    <lineage>
        <taxon>Eukaryota</taxon>
        <taxon>Metazoa</taxon>
        <taxon>Spiralia</taxon>
        <taxon>Lophotrochozoa</taxon>
        <taxon>Annelida</taxon>
        <taxon>Polychaeta</taxon>
        <taxon>Polychaeta incertae sedis</taxon>
        <taxon>Dinophilidae</taxon>
        <taxon>Dimorphilus</taxon>
    </lineage>
</organism>
<feature type="signal peptide" evidence="1">
    <location>
        <begin position="1"/>
        <end position="23"/>
    </location>
</feature>
<evidence type="ECO:0000313" key="2">
    <source>
        <dbReference type="EMBL" id="CAD5115301.1"/>
    </source>
</evidence>
<keyword evidence="3" id="KW-1185">Reference proteome</keyword>
<comment type="caution">
    <text evidence="2">The sequence shown here is derived from an EMBL/GenBank/DDBJ whole genome shotgun (WGS) entry which is preliminary data.</text>
</comment>
<dbReference type="EMBL" id="CAJFCJ010000006">
    <property type="protein sequence ID" value="CAD5115301.1"/>
    <property type="molecule type" value="Genomic_DNA"/>
</dbReference>
<sequence length="100" mass="11129">MLSSKLITVLGAILVCSLVFSAATETANENTDLEQCKIFFNKALEIIRSGRDKRQKTYADYGWGGGRFGKKRSSDADFKKRIAHDLLQVGGRFGRDVKNV</sequence>
<protein>
    <submittedName>
        <fullName evidence="2">Uncharacterized protein</fullName>
    </submittedName>
</protein>
<dbReference type="OrthoDB" id="6060727at2759"/>
<name>A0A7I8VG72_9ANNE</name>
<evidence type="ECO:0000313" key="3">
    <source>
        <dbReference type="Proteomes" id="UP000549394"/>
    </source>
</evidence>
<evidence type="ECO:0000256" key="1">
    <source>
        <dbReference type="SAM" id="SignalP"/>
    </source>
</evidence>
<keyword evidence="1" id="KW-0732">Signal</keyword>